<dbReference type="Pfam" id="PF16886">
    <property type="entry name" value="ATP-synt_ab_Xtn"/>
    <property type="match status" value="1"/>
</dbReference>
<feature type="domain" description="ATPsynthase alpha/beta subunit barrel-sandwich" evidence="7">
    <location>
        <begin position="21"/>
        <end position="74"/>
    </location>
</feature>
<keyword evidence="5" id="KW-1278">Translocase</keyword>
<dbReference type="AlphaFoldDB" id="A0A6L2J2L6"/>
<reference evidence="8" key="1">
    <citation type="journal article" date="2019" name="Sci. Rep.">
        <title>Draft genome of Tanacetum cinerariifolium, the natural source of mosquito coil.</title>
        <authorList>
            <person name="Yamashiro T."/>
            <person name="Shiraishi A."/>
            <person name="Satake H."/>
            <person name="Nakayama K."/>
        </authorList>
    </citation>
    <scope>NUCLEOTIDE SEQUENCE</scope>
</reference>
<dbReference type="GO" id="GO:0000325">
    <property type="term" value="C:plant-type vacuole"/>
    <property type="evidence" value="ECO:0007669"/>
    <property type="project" value="TreeGrafter"/>
</dbReference>
<keyword evidence="3" id="KW-0547">Nucleotide-binding</keyword>
<organism evidence="8">
    <name type="scientific">Tanacetum cinerariifolium</name>
    <name type="common">Dalmatian daisy</name>
    <name type="synonym">Chrysanthemum cinerariifolium</name>
    <dbReference type="NCBI Taxonomy" id="118510"/>
    <lineage>
        <taxon>Eukaryota</taxon>
        <taxon>Viridiplantae</taxon>
        <taxon>Streptophyta</taxon>
        <taxon>Embryophyta</taxon>
        <taxon>Tracheophyta</taxon>
        <taxon>Spermatophyta</taxon>
        <taxon>Magnoliopsida</taxon>
        <taxon>eudicotyledons</taxon>
        <taxon>Gunneridae</taxon>
        <taxon>Pentapetalae</taxon>
        <taxon>asterids</taxon>
        <taxon>campanulids</taxon>
        <taxon>Asterales</taxon>
        <taxon>Asteraceae</taxon>
        <taxon>Asteroideae</taxon>
        <taxon>Anthemideae</taxon>
        <taxon>Anthemidinae</taxon>
        <taxon>Tanacetum</taxon>
    </lineage>
</organism>
<protein>
    <submittedName>
        <fullName evidence="8">V-type proton ATPase catalytic subunit A</fullName>
    </submittedName>
</protein>
<dbReference type="InterPro" id="IPR022878">
    <property type="entry name" value="V-ATPase_asu"/>
</dbReference>
<dbReference type="Gene3D" id="3.40.50.300">
    <property type="entry name" value="P-loop containing nucleotide triphosphate hydrolases"/>
    <property type="match status" value="1"/>
</dbReference>
<sequence>MAHLVEECCVEAMGERERSQTVFENSLVEHHVVLLPDSMGKVTYVVPAGHYSLKDIVLELELRGVKKQFTMLQHVRTPRPVASKLAADTLLLTGQGLNWVDLGITELELKDHLQPHLNLMAEKHL</sequence>
<evidence type="ECO:0000256" key="1">
    <source>
        <dbReference type="ARBA" id="ARBA00008936"/>
    </source>
</evidence>
<dbReference type="GO" id="GO:0046034">
    <property type="term" value="P:ATP metabolic process"/>
    <property type="evidence" value="ECO:0007669"/>
    <property type="project" value="InterPro"/>
</dbReference>
<dbReference type="PANTHER" id="PTHR43607:SF1">
    <property type="entry name" value="H(+)-TRANSPORTING TWO-SECTOR ATPASE"/>
    <property type="match status" value="1"/>
</dbReference>
<keyword evidence="2" id="KW-0813">Transport</keyword>
<gene>
    <name evidence="8" type="ORF">Tci_003029</name>
</gene>
<dbReference type="GO" id="GO:0005524">
    <property type="term" value="F:ATP binding"/>
    <property type="evidence" value="ECO:0007669"/>
    <property type="project" value="UniProtKB-KW"/>
</dbReference>
<evidence type="ECO:0000256" key="3">
    <source>
        <dbReference type="ARBA" id="ARBA00022741"/>
    </source>
</evidence>
<evidence type="ECO:0000259" key="7">
    <source>
        <dbReference type="Pfam" id="PF16886"/>
    </source>
</evidence>
<accession>A0A6L2J2L6</accession>
<evidence type="ECO:0000256" key="5">
    <source>
        <dbReference type="ARBA" id="ARBA00022967"/>
    </source>
</evidence>
<evidence type="ECO:0000313" key="8">
    <source>
        <dbReference type="EMBL" id="GEU31051.1"/>
    </source>
</evidence>
<dbReference type="EMBL" id="BKCJ010000213">
    <property type="protein sequence ID" value="GEU31051.1"/>
    <property type="molecule type" value="Genomic_DNA"/>
</dbReference>
<dbReference type="InterPro" id="IPR027417">
    <property type="entry name" value="P-loop_NTPase"/>
</dbReference>
<dbReference type="InterPro" id="IPR031686">
    <property type="entry name" value="ATP-synth_a_Xtn"/>
</dbReference>
<evidence type="ECO:0000256" key="4">
    <source>
        <dbReference type="ARBA" id="ARBA00022840"/>
    </source>
</evidence>
<name>A0A6L2J2L6_TANCI</name>
<evidence type="ECO:0000256" key="2">
    <source>
        <dbReference type="ARBA" id="ARBA00022448"/>
    </source>
</evidence>
<dbReference type="Gene3D" id="2.40.50.100">
    <property type="match status" value="1"/>
</dbReference>
<comment type="similarity">
    <text evidence="1">Belongs to the ATPase alpha/beta chains family.</text>
</comment>
<keyword evidence="4" id="KW-0067">ATP-binding</keyword>
<proteinExistence type="inferred from homology"/>
<keyword evidence="6" id="KW-0406">Ion transport</keyword>
<comment type="caution">
    <text evidence="8">The sequence shown here is derived from an EMBL/GenBank/DDBJ whole genome shotgun (WGS) entry which is preliminary data.</text>
</comment>
<dbReference type="GO" id="GO:0046961">
    <property type="term" value="F:proton-transporting ATPase activity, rotational mechanism"/>
    <property type="evidence" value="ECO:0007669"/>
    <property type="project" value="InterPro"/>
</dbReference>
<dbReference type="PANTHER" id="PTHR43607">
    <property type="entry name" value="V-TYPE PROTON ATPASE CATALYTIC SUBUNIT A"/>
    <property type="match status" value="1"/>
</dbReference>
<evidence type="ECO:0000256" key="6">
    <source>
        <dbReference type="ARBA" id="ARBA00023065"/>
    </source>
</evidence>